<keyword evidence="12" id="KW-1185">Reference proteome</keyword>
<comment type="function">
    <text evidence="9">Part of the tripartite ATP-independent periplasmic (TRAP) transport system.</text>
</comment>
<evidence type="ECO:0000259" key="10">
    <source>
        <dbReference type="Pfam" id="PF04290"/>
    </source>
</evidence>
<evidence type="ECO:0000256" key="1">
    <source>
        <dbReference type="ARBA" id="ARBA00004429"/>
    </source>
</evidence>
<feature type="transmembrane region" description="Helical" evidence="9">
    <location>
        <begin position="21"/>
        <end position="42"/>
    </location>
</feature>
<evidence type="ECO:0000256" key="7">
    <source>
        <dbReference type="ARBA" id="ARBA00023136"/>
    </source>
</evidence>
<comment type="subunit">
    <text evidence="9">The complex comprises the extracytoplasmic solute receptor protein and the two transmembrane proteins.</text>
</comment>
<evidence type="ECO:0000256" key="9">
    <source>
        <dbReference type="RuleBase" id="RU369079"/>
    </source>
</evidence>
<comment type="caution">
    <text evidence="9">Lacks conserved residue(s) required for the propagation of feature annotation.</text>
</comment>
<reference evidence="11 12" key="1">
    <citation type="submission" date="2017-11" db="EMBL/GenBank/DDBJ databases">
        <title>Bradyrhizobium forestalis sp. nov., an efficient nitrogen-fixing bacterium isolated from nodules of forest legume species in the Amazon.</title>
        <authorList>
            <person name="Costa E.M."/>
            <person name="Guimaraes A."/>
            <person name="Carvalho T.S."/>
            <person name="Rodrigues T.L."/>
            <person name="Ribeiro P.R.A."/>
            <person name="Lebbe L."/>
            <person name="Willems A."/>
            <person name="Moreira F.M.S."/>
        </authorList>
    </citation>
    <scope>NUCLEOTIDE SEQUENCE [LARGE SCALE GENOMIC DNA]</scope>
    <source>
        <strain evidence="11 12">INPA54B</strain>
    </source>
</reference>
<keyword evidence="2 9" id="KW-0813">Transport</keyword>
<dbReference type="OrthoDB" id="9794346at2"/>
<feature type="transmembrane region" description="Helical" evidence="9">
    <location>
        <begin position="94"/>
        <end position="116"/>
    </location>
</feature>
<dbReference type="GO" id="GO:0005886">
    <property type="term" value="C:plasma membrane"/>
    <property type="evidence" value="ECO:0007669"/>
    <property type="project" value="UniProtKB-SubCell"/>
</dbReference>
<dbReference type="Pfam" id="PF04290">
    <property type="entry name" value="DctQ"/>
    <property type="match status" value="1"/>
</dbReference>
<dbReference type="PANTHER" id="PTHR35011">
    <property type="entry name" value="2,3-DIKETO-L-GULONATE TRAP TRANSPORTER SMALL PERMEASE PROTEIN YIAM"/>
    <property type="match status" value="1"/>
</dbReference>
<feature type="transmembrane region" description="Helical" evidence="9">
    <location>
        <begin position="136"/>
        <end position="155"/>
    </location>
</feature>
<sequence length="222" mass="24721">MSVQRLLHTIDGISTWVGKATAWLMIVLMSVVCIEVFKRYAVNMPTAWIFDAENMLYGSLFMLAGAYTLAQNAHVRGDFLYSSMRPRTQAALDLVLYFVFFIPGIAALIYAGYFYAADSWAINEHSNVTAEGPPVYHFKTVIPIAGALIMLQGIAEIIRCVVCLKTGEWPSRLADVAETDVIEEQLAHSEYVDEESRKLAIEGAQRIDEMARQRGMGGDLNT</sequence>
<dbReference type="GO" id="GO:0022857">
    <property type="term" value="F:transmembrane transporter activity"/>
    <property type="evidence" value="ECO:0007669"/>
    <property type="project" value="UniProtKB-UniRule"/>
</dbReference>
<evidence type="ECO:0000256" key="5">
    <source>
        <dbReference type="ARBA" id="ARBA00022692"/>
    </source>
</evidence>
<keyword evidence="7 9" id="KW-0472">Membrane</keyword>
<comment type="similarity">
    <text evidence="8 9">Belongs to the TRAP transporter small permease family.</text>
</comment>
<evidence type="ECO:0000256" key="8">
    <source>
        <dbReference type="ARBA" id="ARBA00038436"/>
    </source>
</evidence>
<evidence type="ECO:0000256" key="4">
    <source>
        <dbReference type="ARBA" id="ARBA00022519"/>
    </source>
</evidence>
<comment type="subcellular location">
    <subcellularLocation>
        <location evidence="1 9">Cell inner membrane</location>
        <topology evidence="1 9">Multi-pass membrane protein</topology>
    </subcellularLocation>
</comment>
<name>A0A2M8RAH4_9BRAD</name>
<protein>
    <recommendedName>
        <fullName evidence="9">TRAP transporter small permease protein</fullName>
    </recommendedName>
</protein>
<keyword evidence="5 9" id="KW-0812">Transmembrane</keyword>
<evidence type="ECO:0000313" key="12">
    <source>
        <dbReference type="Proteomes" id="UP000231194"/>
    </source>
</evidence>
<dbReference type="EMBL" id="PGVG01000008">
    <property type="protein sequence ID" value="PJG54825.1"/>
    <property type="molecule type" value="Genomic_DNA"/>
</dbReference>
<keyword evidence="3" id="KW-1003">Cell membrane</keyword>
<comment type="caution">
    <text evidence="11">The sequence shown here is derived from an EMBL/GenBank/DDBJ whole genome shotgun (WGS) entry which is preliminary data.</text>
</comment>
<organism evidence="11 12">
    <name type="scientific">Bradyrhizobium forestalis</name>
    <dbReference type="NCBI Taxonomy" id="1419263"/>
    <lineage>
        <taxon>Bacteria</taxon>
        <taxon>Pseudomonadati</taxon>
        <taxon>Pseudomonadota</taxon>
        <taxon>Alphaproteobacteria</taxon>
        <taxon>Hyphomicrobiales</taxon>
        <taxon>Nitrobacteraceae</taxon>
        <taxon>Bradyrhizobium</taxon>
    </lineage>
</organism>
<dbReference type="AlphaFoldDB" id="A0A2M8RAH4"/>
<keyword evidence="4 9" id="KW-0997">Cell inner membrane</keyword>
<dbReference type="InterPro" id="IPR007387">
    <property type="entry name" value="TRAP_DctQ"/>
</dbReference>
<keyword evidence="6 9" id="KW-1133">Transmembrane helix</keyword>
<dbReference type="Proteomes" id="UP000231194">
    <property type="component" value="Unassembled WGS sequence"/>
</dbReference>
<proteinExistence type="inferred from homology"/>
<evidence type="ECO:0000313" key="11">
    <source>
        <dbReference type="EMBL" id="PJG54825.1"/>
    </source>
</evidence>
<dbReference type="RefSeq" id="WP_100232195.1">
    <property type="nucleotide sequence ID" value="NZ_PGVG01000008.1"/>
</dbReference>
<dbReference type="PANTHER" id="PTHR35011:SF4">
    <property type="entry name" value="SLL1102 PROTEIN"/>
    <property type="match status" value="1"/>
</dbReference>
<accession>A0A2M8RAH4</accession>
<evidence type="ECO:0000256" key="3">
    <source>
        <dbReference type="ARBA" id="ARBA00022475"/>
    </source>
</evidence>
<feature type="domain" description="Tripartite ATP-independent periplasmic transporters DctQ component" evidence="10">
    <location>
        <begin position="28"/>
        <end position="161"/>
    </location>
</feature>
<gene>
    <name evidence="11" type="ORF">CVM73_12025</name>
</gene>
<dbReference type="InterPro" id="IPR055348">
    <property type="entry name" value="DctQ"/>
</dbReference>
<evidence type="ECO:0000256" key="6">
    <source>
        <dbReference type="ARBA" id="ARBA00022989"/>
    </source>
</evidence>
<evidence type="ECO:0000256" key="2">
    <source>
        <dbReference type="ARBA" id="ARBA00022448"/>
    </source>
</evidence>